<sequence length="411" mass="44504">MNNWKKVFAIIWTGQFFSILTSSLVNFAIILWLTFETKSAETLAFATIAAMLPQGILGMFSGVFIDRWSRKKIMILSDSFIAFCTLILAFLFYFEQAEVWQIYLLLALRSIGSAFHAPSMQASIPLLAPESQLLRIAGINQMINSACNIAGPALGALAITTLAMPVVLMLDVIGAILACTSLAFVKIPNPPPGEHAGENNVLQDLKEAQREVVSHRGMPLLLILSIIATFFIMPVSVLFPLMTLNHFSGDAFQMSLIEAIWGVGALFGGVALSIKQYKINKITLINLTYILLGAGFTASGLLSPNAFVWFVVFTAFEGVIGSLYFASFTAVIQTKINPAILGRVFSIYMSLSMLPSMLGLMSTGFIADHVGITNTFVIGGLVILAIGVISFCLPSLLQVGKLTVNGKTRNI</sequence>
<accession>A0A412WWU3</accession>
<comment type="caution">
    <text evidence="8">The sequence shown here is derived from an EMBL/GenBank/DDBJ whole genome shotgun (WGS) entry which is preliminary data.</text>
</comment>
<feature type="transmembrane region" description="Helical" evidence="6">
    <location>
        <begin position="166"/>
        <end position="185"/>
    </location>
</feature>
<evidence type="ECO:0000256" key="3">
    <source>
        <dbReference type="ARBA" id="ARBA00022692"/>
    </source>
</evidence>
<dbReference type="GO" id="GO:0005886">
    <property type="term" value="C:plasma membrane"/>
    <property type="evidence" value="ECO:0007669"/>
    <property type="project" value="UniProtKB-SubCell"/>
</dbReference>
<dbReference type="AlphaFoldDB" id="A0A412WWU3"/>
<dbReference type="InterPro" id="IPR020846">
    <property type="entry name" value="MFS_dom"/>
</dbReference>
<feature type="domain" description="Major facilitator superfamily (MFS) profile" evidence="7">
    <location>
        <begin position="7"/>
        <end position="397"/>
    </location>
</feature>
<dbReference type="Gene3D" id="1.20.1250.20">
    <property type="entry name" value="MFS general substrate transporter like domains"/>
    <property type="match status" value="1"/>
</dbReference>
<dbReference type="STRING" id="1121130.GCA_000519105_02869"/>
<feature type="transmembrane region" description="Helical" evidence="6">
    <location>
        <begin position="372"/>
        <end position="397"/>
    </location>
</feature>
<feature type="transmembrane region" description="Helical" evidence="6">
    <location>
        <begin position="220"/>
        <end position="239"/>
    </location>
</feature>
<evidence type="ECO:0000259" key="7">
    <source>
        <dbReference type="PROSITE" id="PS50850"/>
    </source>
</evidence>
<dbReference type="SUPFAM" id="SSF103473">
    <property type="entry name" value="MFS general substrate transporter"/>
    <property type="match status" value="1"/>
</dbReference>
<keyword evidence="2" id="KW-1003">Cell membrane</keyword>
<feature type="transmembrane region" description="Helical" evidence="6">
    <location>
        <begin position="73"/>
        <end position="94"/>
    </location>
</feature>
<feature type="transmembrane region" description="Helical" evidence="6">
    <location>
        <begin position="308"/>
        <end position="332"/>
    </location>
</feature>
<protein>
    <submittedName>
        <fullName evidence="8">MFS transporter</fullName>
    </submittedName>
</protein>
<evidence type="ECO:0000256" key="1">
    <source>
        <dbReference type="ARBA" id="ARBA00004651"/>
    </source>
</evidence>
<keyword evidence="4 6" id="KW-1133">Transmembrane helix</keyword>
<keyword evidence="3 6" id="KW-0812">Transmembrane</keyword>
<evidence type="ECO:0000256" key="4">
    <source>
        <dbReference type="ARBA" id="ARBA00022989"/>
    </source>
</evidence>
<evidence type="ECO:0000256" key="2">
    <source>
        <dbReference type="ARBA" id="ARBA00022475"/>
    </source>
</evidence>
<dbReference type="GO" id="GO:0022857">
    <property type="term" value="F:transmembrane transporter activity"/>
    <property type="evidence" value="ECO:0007669"/>
    <property type="project" value="InterPro"/>
</dbReference>
<dbReference type="PANTHER" id="PTHR23513">
    <property type="entry name" value="INTEGRAL MEMBRANE EFFLUX PROTEIN-RELATED"/>
    <property type="match status" value="1"/>
</dbReference>
<dbReference type="InterPro" id="IPR011701">
    <property type="entry name" value="MFS"/>
</dbReference>
<dbReference type="Pfam" id="PF07690">
    <property type="entry name" value="MFS_1"/>
    <property type="match status" value="1"/>
</dbReference>
<dbReference type="InterPro" id="IPR036259">
    <property type="entry name" value="MFS_trans_sf"/>
</dbReference>
<gene>
    <name evidence="8" type="ORF">DWW18_15615</name>
</gene>
<dbReference type="Proteomes" id="UP000283589">
    <property type="component" value="Unassembled WGS sequence"/>
</dbReference>
<dbReference type="PANTHER" id="PTHR23513:SF6">
    <property type="entry name" value="MAJOR FACILITATOR SUPERFAMILY ASSOCIATED DOMAIN-CONTAINING PROTEIN"/>
    <property type="match status" value="1"/>
</dbReference>
<feature type="transmembrane region" description="Helical" evidence="6">
    <location>
        <begin position="251"/>
        <end position="272"/>
    </location>
</feature>
<evidence type="ECO:0000313" key="8">
    <source>
        <dbReference type="EMBL" id="RGV32026.1"/>
    </source>
</evidence>
<keyword evidence="5 6" id="KW-0472">Membrane</keyword>
<comment type="subcellular location">
    <subcellularLocation>
        <location evidence="1">Cell membrane</location>
        <topology evidence="1">Multi-pass membrane protein</topology>
    </subcellularLocation>
</comment>
<reference evidence="8 9" key="1">
    <citation type="submission" date="2018-08" db="EMBL/GenBank/DDBJ databases">
        <title>A genome reference for cultivated species of the human gut microbiota.</title>
        <authorList>
            <person name="Zou Y."/>
            <person name="Xue W."/>
            <person name="Luo G."/>
        </authorList>
    </citation>
    <scope>NUCLEOTIDE SEQUENCE [LARGE SCALE GENOMIC DNA]</scope>
    <source>
        <strain evidence="8 9">AF14-49</strain>
    </source>
</reference>
<proteinExistence type="predicted"/>
<organism evidence="8 9">
    <name type="scientific">Butyricimonas virosa</name>
    <dbReference type="NCBI Taxonomy" id="544645"/>
    <lineage>
        <taxon>Bacteria</taxon>
        <taxon>Pseudomonadati</taxon>
        <taxon>Bacteroidota</taxon>
        <taxon>Bacteroidia</taxon>
        <taxon>Bacteroidales</taxon>
        <taxon>Odoribacteraceae</taxon>
        <taxon>Butyricimonas</taxon>
    </lineage>
</organism>
<dbReference type="RefSeq" id="WP_118261177.1">
    <property type="nucleotide sequence ID" value="NZ_CALBWO010000072.1"/>
</dbReference>
<evidence type="ECO:0000313" key="9">
    <source>
        <dbReference type="Proteomes" id="UP000283589"/>
    </source>
</evidence>
<feature type="transmembrane region" description="Helical" evidence="6">
    <location>
        <begin position="284"/>
        <end position="302"/>
    </location>
</feature>
<feature type="transmembrane region" description="Helical" evidence="6">
    <location>
        <begin position="344"/>
        <end position="366"/>
    </location>
</feature>
<dbReference type="PROSITE" id="PS50850">
    <property type="entry name" value="MFS"/>
    <property type="match status" value="1"/>
</dbReference>
<evidence type="ECO:0000256" key="5">
    <source>
        <dbReference type="ARBA" id="ARBA00023136"/>
    </source>
</evidence>
<dbReference type="EMBL" id="QRZA01000025">
    <property type="protein sequence ID" value="RGV32026.1"/>
    <property type="molecule type" value="Genomic_DNA"/>
</dbReference>
<feature type="transmembrane region" description="Helical" evidence="6">
    <location>
        <begin position="45"/>
        <end position="66"/>
    </location>
</feature>
<feature type="transmembrane region" description="Helical" evidence="6">
    <location>
        <begin position="7"/>
        <end position="33"/>
    </location>
</feature>
<evidence type="ECO:0000256" key="6">
    <source>
        <dbReference type="SAM" id="Phobius"/>
    </source>
</evidence>
<name>A0A412WWU3_9BACT</name>
<dbReference type="CDD" id="cd06173">
    <property type="entry name" value="MFS_MefA_like"/>
    <property type="match status" value="1"/>
</dbReference>